<protein>
    <recommendedName>
        <fullName evidence="2 5">Protein transport protein SEC23</fullName>
    </recommendedName>
</protein>
<evidence type="ECO:0000259" key="7">
    <source>
        <dbReference type="Pfam" id="PF04811"/>
    </source>
</evidence>
<evidence type="ECO:0000259" key="8">
    <source>
        <dbReference type="Pfam" id="PF04815"/>
    </source>
</evidence>
<dbReference type="GO" id="GO:0000139">
    <property type="term" value="C:Golgi membrane"/>
    <property type="evidence" value="ECO:0007669"/>
    <property type="project" value="UniProtKB-SubCell"/>
</dbReference>
<dbReference type="STRING" id="857566.A0A1E3PNX0"/>
<dbReference type="GO" id="GO:0070863">
    <property type="term" value="P:positive regulation of protein exit from endoplasmic reticulum"/>
    <property type="evidence" value="ECO:0007669"/>
    <property type="project" value="EnsemblFungi"/>
</dbReference>
<keyword evidence="5" id="KW-0813">Transport</keyword>
<dbReference type="PANTHER" id="PTHR11141">
    <property type="entry name" value="PROTEIN TRANSPORT PROTEIN SEC23"/>
    <property type="match status" value="1"/>
</dbReference>
<gene>
    <name evidence="10" type="ORF">NADFUDRAFT_81707</name>
</gene>
<keyword evidence="5" id="KW-0472">Membrane</keyword>
<dbReference type="PANTHER" id="PTHR11141:SF0">
    <property type="entry name" value="PROTEIN TRANSPORT PROTEIN SEC23"/>
    <property type="match status" value="1"/>
</dbReference>
<dbReference type="SUPFAM" id="SSF81995">
    <property type="entry name" value="beta-sandwich domain of Sec23/24"/>
    <property type="match status" value="1"/>
</dbReference>
<accession>A0A1E3PNX0</accession>
<keyword evidence="5" id="KW-0862">Zinc</keyword>
<keyword evidence="5" id="KW-0653">Protein transport</keyword>
<dbReference type="InterPro" id="IPR036175">
    <property type="entry name" value="Sec23/24_helical_dom_sf"/>
</dbReference>
<keyword evidence="3 5" id="KW-0333">Golgi apparatus</keyword>
<dbReference type="Gene3D" id="3.40.20.10">
    <property type="entry name" value="Severin"/>
    <property type="match status" value="1"/>
</dbReference>
<dbReference type="GO" id="GO:0030127">
    <property type="term" value="C:COPII vesicle coat"/>
    <property type="evidence" value="ECO:0007669"/>
    <property type="project" value="EnsemblFungi"/>
</dbReference>
<feature type="domain" description="Sec23/Sec24 beta-sandwich" evidence="9">
    <location>
        <begin position="162"/>
        <end position="274"/>
    </location>
</feature>
<dbReference type="SUPFAM" id="SSF53300">
    <property type="entry name" value="vWA-like"/>
    <property type="match status" value="1"/>
</dbReference>
<dbReference type="CDD" id="cd11287">
    <property type="entry name" value="Sec23_C"/>
    <property type="match status" value="1"/>
</dbReference>
<organism evidence="10 11">
    <name type="scientific">Nadsonia fulvescens var. elongata DSM 6958</name>
    <dbReference type="NCBI Taxonomy" id="857566"/>
    <lineage>
        <taxon>Eukaryota</taxon>
        <taxon>Fungi</taxon>
        <taxon>Dikarya</taxon>
        <taxon>Ascomycota</taxon>
        <taxon>Saccharomycotina</taxon>
        <taxon>Dipodascomycetes</taxon>
        <taxon>Dipodascales</taxon>
        <taxon>Dipodascales incertae sedis</taxon>
        <taxon>Nadsonia</taxon>
    </lineage>
</organism>
<dbReference type="AlphaFoldDB" id="A0A1E3PNX0"/>
<dbReference type="GO" id="GO:0006886">
    <property type="term" value="P:intracellular protein transport"/>
    <property type="evidence" value="ECO:0007669"/>
    <property type="project" value="EnsemblFungi"/>
</dbReference>
<keyword evidence="5" id="KW-0963">Cytoplasm</keyword>
<dbReference type="Pfam" id="PF04811">
    <property type="entry name" value="Sec23_trunk"/>
    <property type="match status" value="1"/>
</dbReference>
<proteinExistence type="inferred from homology"/>
<dbReference type="SUPFAM" id="SSF82754">
    <property type="entry name" value="C-terminal, gelsolin-like domain of Sec23/24"/>
    <property type="match status" value="1"/>
</dbReference>
<dbReference type="InterPro" id="IPR029006">
    <property type="entry name" value="ADF-H/Gelsolin-like_dom_sf"/>
</dbReference>
<dbReference type="Pfam" id="PF08033">
    <property type="entry name" value="Sec23_BS"/>
    <property type="match status" value="1"/>
</dbReference>
<dbReference type="InterPro" id="IPR007123">
    <property type="entry name" value="Gelsolin-like_dom"/>
</dbReference>
<dbReference type="InterPro" id="IPR036180">
    <property type="entry name" value="Gelsolin-like_dom_sf"/>
</dbReference>
<evidence type="ECO:0000256" key="1">
    <source>
        <dbReference type="ARBA" id="ARBA00009210"/>
    </source>
</evidence>
<evidence type="ECO:0000256" key="3">
    <source>
        <dbReference type="ARBA" id="ARBA00023034"/>
    </source>
</evidence>
<dbReference type="InterPro" id="IPR006896">
    <property type="entry name" value="Sec23/24_trunk_dom"/>
</dbReference>
<comment type="function">
    <text evidence="4 5">Component of the coat protein complex II (COPII) which promotes the formation of transport vesicles from the endoplasmic reticulum (ER). The coat has two main functions, the physical deformation of the endoplasmic reticulum membrane into vesicles and the selection of cargo molecules.</text>
</comment>
<dbReference type="GO" id="GO:0061709">
    <property type="term" value="P:reticulophagy"/>
    <property type="evidence" value="ECO:0007669"/>
    <property type="project" value="EnsemblFungi"/>
</dbReference>
<feature type="domain" description="Gelsolin-like" evidence="6">
    <location>
        <begin position="403"/>
        <end position="490"/>
    </location>
</feature>
<keyword evidence="5" id="KW-0479">Metal-binding</keyword>
<sequence length="551" mass="60491">MAAILEELQPDSFSIASAHRARRATGAAIRLALTILSSAFPSTVARLMLFNSGPCTIGPGSVVDISYKHPIRSHHDIKDNNAKHFVKAAAYYDSLAKVATSYGIVVDIFAGCYDQVGLAEMAALANRTGGAMVITDDFQTSIFKQSFQRLLSTDTNGDLQMAFNANFEIKTSTNLKICGLLGQAISLNNKSKHVSESTEIGIAKTSSWKMCGLTPHSTYTVFFEIGSKQPTMTPANVPGSNASPQQAQGLIQYITHYQHSSGTFRLRVTTVARALYPGSSPLISQSFDQETAAVVLAKLAMYKFESGKMSSDEVIKWVDKLLVQLCAKFGEYRRDDVASFRLGPAFSMLPQFIFHLRRSQFLQVFNNSPDETTFYRHTLMTEDVSNGLIMIQPSLTRYAIDEDPAPVLLDSLSVKPDTILLLDTFFHILIYHGETIAAWRKAGYQDNDEYSNFRALLAQPRADAAELLFDRFPLPRFIDTEAGGSQARFLFSKLNPTNSYREMDGFGYQTLNGPSGVSGGIAGATVVLTDDVSLQGFMLHLSKLCVSSKEA</sequence>
<dbReference type="Gene3D" id="1.20.120.730">
    <property type="entry name" value="Sec23/Sec24 helical domain"/>
    <property type="match status" value="1"/>
</dbReference>
<keyword evidence="5" id="KW-0931">ER-Golgi transport</keyword>
<dbReference type="Proteomes" id="UP000095009">
    <property type="component" value="Unassembled WGS sequence"/>
</dbReference>
<dbReference type="Pfam" id="PF00626">
    <property type="entry name" value="Gelsolin"/>
    <property type="match status" value="1"/>
</dbReference>
<comment type="similarity">
    <text evidence="1 5">Belongs to the SEC23/SEC24 family. SEC23 subfamily.</text>
</comment>
<dbReference type="GO" id="GO:1902953">
    <property type="term" value="P:positive regulation of ER to Golgi vesicle-mediated transport"/>
    <property type="evidence" value="ECO:0007669"/>
    <property type="project" value="EnsemblFungi"/>
</dbReference>
<dbReference type="GO" id="GO:0005096">
    <property type="term" value="F:GTPase activator activity"/>
    <property type="evidence" value="ECO:0007669"/>
    <property type="project" value="EnsemblFungi"/>
</dbReference>
<evidence type="ECO:0000259" key="6">
    <source>
        <dbReference type="Pfam" id="PF00626"/>
    </source>
</evidence>
<evidence type="ECO:0000256" key="4">
    <source>
        <dbReference type="ARBA" id="ARBA00025471"/>
    </source>
</evidence>
<dbReference type="Pfam" id="PF04815">
    <property type="entry name" value="Sec23_helical"/>
    <property type="match status" value="1"/>
</dbReference>
<dbReference type="Gene3D" id="3.40.50.410">
    <property type="entry name" value="von Willebrand factor, type A domain"/>
    <property type="match status" value="1"/>
</dbReference>
<dbReference type="GO" id="GO:0003400">
    <property type="term" value="P:regulation of COPII vesicle coating"/>
    <property type="evidence" value="ECO:0007669"/>
    <property type="project" value="EnsemblFungi"/>
</dbReference>
<dbReference type="GO" id="GO:0005789">
    <property type="term" value="C:endoplasmic reticulum membrane"/>
    <property type="evidence" value="ECO:0007669"/>
    <property type="project" value="UniProtKB-SubCell"/>
</dbReference>
<dbReference type="EMBL" id="KV454407">
    <property type="protein sequence ID" value="ODQ67111.1"/>
    <property type="molecule type" value="Genomic_DNA"/>
</dbReference>
<keyword evidence="5" id="KW-0968">Cytoplasmic vesicle</keyword>
<dbReference type="OrthoDB" id="10256289at2759"/>
<evidence type="ECO:0000256" key="5">
    <source>
        <dbReference type="RuleBase" id="RU365030"/>
    </source>
</evidence>
<keyword evidence="5" id="KW-0256">Endoplasmic reticulum</keyword>
<dbReference type="GO" id="GO:0090110">
    <property type="term" value="P:COPII-coated vesicle cargo loading"/>
    <property type="evidence" value="ECO:0007669"/>
    <property type="project" value="EnsemblFungi"/>
</dbReference>
<dbReference type="GO" id="GO:0070971">
    <property type="term" value="C:endoplasmic reticulum exit site"/>
    <property type="evidence" value="ECO:0007669"/>
    <property type="project" value="TreeGrafter"/>
</dbReference>
<dbReference type="InterPro" id="IPR012990">
    <property type="entry name" value="Beta-sandwich_Sec23_24"/>
</dbReference>
<dbReference type="GO" id="GO:0046872">
    <property type="term" value="F:metal ion binding"/>
    <property type="evidence" value="ECO:0007669"/>
    <property type="project" value="UniProtKB-KW"/>
</dbReference>
<dbReference type="InterPro" id="IPR037550">
    <property type="entry name" value="Sec23_C"/>
</dbReference>
<reference evidence="10 11" key="1">
    <citation type="journal article" date="2016" name="Proc. Natl. Acad. Sci. U.S.A.">
        <title>Comparative genomics of biotechnologically important yeasts.</title>
        <authorList>
            <person name="Riley R."/>
            <person name="Haridas S."/>
            <person name="Wolfe K.H."/>
            <person name="Lopes M.R."/>
            <person name="Hittinger C.T."/>
            <person name="Goeker M."/>
            <person name="Salamov A.A."/>
            <person name="Wisecaver J.H."/>
            <person name="Long T.M."/>
            <person name="Calvey C.H."/>
            <person name="Aerts A.L."/>
            <person name="Barry K.W."/>
            <person name="Choi C."/>
            <person name="Clum A."/>
            <person name="Coughlan A.Y."/>
            <person name="Deshpande S."/>
            <person name="Douglass A.P."/>
            <person name="Hanson S.J."/>
            <person name="Klenk H.-P."/>
            <person name="LaButti K.M."/>
            <person name="Lapidus A."/>
            <person name="Lindquist E.A."/>
            <person name="Lipzen A.M."/>
            <person name="Meier-Kolthoff J.P."/>
            <person name="Ohm R.A."/>
            <person name="Otillar R.P."/>
            <person name="Pangilinan J.L."/>
            <person name="Peng Y."/>
            <person name="Rokas A."/>
            <person name="Rosa C.A."/>
            <person name="Scheuner C."/>
            <person name="Sibirny A.A."/>
            <person name="Slot J.C."/>
            <person name="Stielow J.B."/>
            <person name="Sun H."/>
            <person name="Kurtzman C.P."/>
            <person name="Blackwell M."/>
            <person name="Grigoriev I.V."/>
            <person name="Jeffries T.W."/>
        </authorList>
    </citation>
    <scope>NUCLEOTIDE SEQUENCE [LARGE SCALE GENOMIC DNA]</scope>
    <source>
        <strain evidence="10 11">DSM 6958</strain>
    </source>
</reference>
<evidence type="ECO:0000259" key="9">
    <source>
        <dbReference type="Pfam" id="PF08033"/>
    </source>
</evidence>
<comment type="subcellular location">
    <subcellularLocation>
        <location evidence="5">Cytoplasm</location>
    </subcellularLocation>
    <subcellularLocation>
        <location evidence="5">Cytoplasmic vesicle</location>
        <location evidence="5">COPII-coated vesicle membrane</location>
        <topology evidence="5">Peripheral membrane protein</topology>
        <orientation evidence="5">Cytoplasmic side</orientation>
    </subcellularLocation>
    <subcellularLocation>
        <location evidence="5">Endoplasmic reticulum membrane</location>
        <topology evidence="5">Peripheral membrane protein</topology>
        <orientation evidence="5">Cytoplasmic side</orientation>
    </subcellularLocation>
    <subcellularLocation>
        <location evidence="5">Golgi apparatus membrane</location>
        <topology evidence="5">Peripheral membrane protein</topology>
        <orientation evidence="5">Cytoplasmic side</orientation>
    </subcellularLocation>
</comment>
<dbReference type="Gene3D" id="2.60.40.1670">
    <property type="entry name" value="beta-sandwich domain of Sec23/24"/>
    <property type="match status" value="1"/>
</dbReference>
<dbReference type="InterPro" id="IPR006900">
    <property type="entry name" value="Sec23/24_helical_dom"/>
</dbReference>
<dbReference type="InterPro" id="IPR036465">
    <property type="entry name" value="vWFA_dom_sf"/>
</dbReference>
<keyword evidence="11" id="KW-1185">Reference proteome</keyword>
<dbReference type="InterPro" id="IPR037364">
    <property type="entry name" value="Sec23"/>
</dbReference>
<feature type="domain" description="Sec23/Sec24 trunk" evidence="7">
    <location>
        <begin position="3"/>
        <end position="150"/>
    </location>
</feature>
<evidence type="ECO:0000313" key="11">
    <source>
        <dbReference type="Proteomes" id="UP000095009"/>
    </source>
</evidence>
<dbReference type="FunFam" id="3.40.20.10:FF:000041">
    <property type="entry name" value="Protein transport protein SEC23"/>
    <property type="match status" value="1"/>
</dbReference>
<dbReference type="SUPFAM" id="SSF81811">
    <property type="entry name" value="Helical domain of Sec23/24"/>
    <property type="match status" value="1"/>
</dbReference>
<name>A0A1E3PNX0_9ASCO</name>
<feature type="domain" description="Sec23/Sec24 helical" evidence="8">
    <location>
        <begin position="288"/>
        <end position="386"/>
    </location>
</feature>
<evidence type="ECO:0000313" key="10">
    <source>
        <dbReference type="EMBL" id="ODQ67111.1"/>
    </source>
</evidence>
<evidence type="ECO:0000256" key="2">
    <source>
        <dbReference type="ARBA" id="ARBA00021212"/>
    </source>
</evidence>